<feature type="domain" description="UDP-N-acetylenolpyruvoylglucosamine reductase C-terminal" evidence="19">
    <location>
        <begin position="182"/>
        <end position="227"/>
    </location>
</feature>
<reference evidence="20 21" key="1">
    <citation type="submission" date="2024-01" db="EMBL/GenBank/DDBJ databases">
        <title>Genome assemblies of Stephania.</title>
        <authorList>
            <person name="Yang L."/>
        </authorList>
    </citation>
    <scope>NUCLEOTIDE SEQUENCE [LARGE SCALE GENOMIC DNA]</scope>
    <source>
        <strain evidence="20">YNDBR</strain>
        <tissue evidence="20">Leaf</tissue>
    </source>
</reference>
<comment type="caution">
    <text evidence="20">The sequence shown here is derived from an EMBL/GenBank/DDBJ whole genome shotgun (WGS) entry which is preliminary data.</text>
</comment>
<keyword evidence="13" id="KW-0560">Oxidoreductase</keyword>
<comment type="catalytic activity">
    <reaction evidence="16">
        <text>UDP-N-acetyl-alpha-D-muramate + NADP(+) = UDP-N-acetyl-3-O-(1-carboxyvinyl)-alpha-D-glucosamine + NADPH + H(+)</text>
        <dbReference type="Rhea" id="RHEA:12248"/>
        <dbReference type="ChEBI" id="CHEBI:15378"/>
        <dbReference type="ChEBI" id="CHEBI:57783"/>
        <dbReference type="ChEBI" id="CHEBI:58349"/>
        <dbReference type="ChEBI" id="CHEBI:68483"/>
        <dbReference type="ChEBI" id="CHEBI:70757"/>
        <dbReference type="EC" id="1.3.1.98"/>
    </reaction>
</comment>
<keyword evidence="12" id="KW-0573">Peptidoglycan synthesis</keyword>
<evidence type="ECO:0000256" key="4">
    <source>
        <dbReference type="ARBA" id="ARBA00004752"/>
    </source>
</evidence>
<accession>A0AAP0IG86</accession>
<evidence type="ECO:0000256" key="9">
    <source>
        <dbReference type="ARBA" id="ARBA00022827"/>
    </source>
</evidence>
<dbReference type="Gene3D" id="3.30.465.10">
    <property type="match status" value="1"/>
</dbReference>
<evidence type="ECO:0000313" key="20">
    <source>
        <dbReference type="EMBL" id="KAK9114989.1"/>
    </source>
</evidence>
<gene>
    <name evidence="20" type="ORF">Syun_021786</name>
</gene>
<keyword evidence="10" id="KW-0521">NADP</keyword>
<organism evidence="20 21">
    <name type="scientific">Stephania yunnanensis</name>
    <dbReference type="NCBI Taxonomy" id="152371"/>
    <lineage>
        <taxon>Eukaryota</taxon>
        <taxon>Viridiplantae</taxon>
        <taxon>Streptophyta</taxon>
        <taxon>Embryophyta</taxon>
        <taxon>Tracheophyta</taxon>
        <taxon>Spermatophyta</taxon>
        <taxon>Magnoliopsida</taxon>
        <taxon>Ranunculales</taxon>
        <taxon>Menispermaceae</taxon>
        <taxon>Menispermoideae</taxon>
        <taxon>Cissampelideae</taxon>
        <taxon>Stephania</taxon>
    </lineage>
</organism>
<proteinExistence type="predicted"/>
<dbReference type="AlphaFoldDB" id="A0AAP0IG86"/>
<evidence type="ECO:0000256" key="2">
    <source>
        <dbReference type="ARBA" id="ARBA00003921"/>
    </source>
</evidence>
<dbReference type="Gene3D" id="3.30.43.10">
    <property type="entry name" value="Uridine Diphospho-n-acetylenolpyruvylglucosamine Reductase, domain 2"/>
    <property type="match status" value="1"/>
</dbReference>
<keyword evidence="21" id="KW-1185">Reference proteome</keyword>
<dbReference type="InterPro" id="IPR036635">
    <property type="entry name" value="MurB_C_sf"/>
</dbReference>
<sequence length="247" mass="26668">MPLQLSLHSSSSSSSSSPLNLFSSNSCPETPQRHLHMGHRRPMCPLRPSFRLFGGVFNRFCRDNSIGFVIVGKGSNCLFDDKGFHGRVILNRIDFVQNTDDGLLGGCYRVGSGCPFNRFGIQSCIDGFSGLEFAGGIPGTVGGAVYMNAGADAQEMEDLAAIVSVTFRLKASSSSRVRQQDYMARWRLLQPAGERSAGSVFRNPLGVGISAGELIEKAGMKGFRVGESKGGSSLLCDSDTVEVEWRR</sequence>
<dbReference type="InterPro" id="IPR016169">
    <property type="entry name" value="FAD-bd_PCMH_sub2"/>
</dbReference>
<evidence type="ECO:0000256" key="7">
    <source>
        <dbReference type="ARBA" id="ARBA00022618"/>
    </source>
</evidence>
<comment type="pathway">
    <text evidence="4">Cell wall biogenesis; peptidoglycan biosynthesis.</text>
</comment>
<evidence type="ECO:0000259" key="19">
    <source>
        <dbReference type="Pfam" id="PF02873"/>
    </source>
</evidence>
<evidence type="ECO:0000256" key="17">
    <source>
        <dbReference type="SAM" id="MobiDB-lite"/>
    </source>
</evidence>
<keyword evidence="11" id="KW-0133">Cell shape</keyword>
<dbReference type="InterPro" id="IPR036318">
    <property type="entry name" value="FAD-bd_PCMH-like_sf"/>
</dbReference>
<feature type="region of interest" description="Disordered" evidence="17">
    <location>
        <begin position="1"/>
        <end position="26"/>
    </location>
</feature>
<evidence type="ECO:0000256" key="5">
    <source>
        <dbReference type="ARBA" id="ARBA00012518"/>
    </source>
</evidence>
<dbReference type="InterPro" id="IPR006094">
    <property type="entry name" value="Oxid_FAD_bind_N"/>
</dbReference>
<protein>
    <recommendedName>
        <fullName evidence="5">UDP-N-acetylmuramate dehydrogenase</fullName>
        <ecNumber evidence="5">1.3.1.98</ecNumber>
    </recommendedName>
</protein>
<keyword evidence="8" id="KW-0285">Flavoprotein</keyword>
<evidence type="ECO:0000256" key="13">
    <source>
        <dbReference type="ARBA" id="ARBA00023002"/>
    </source>
</evidence>
<evidence type="ECO:0000256" key="1">
    <source>
        <dbReference type="ARBA" id="ARBA00001974"/>
    </source>
</evidence>
<evidence type="ECO:0000256" key="14">
    <source>
        <dbReference type="ARBA" id="ARBA00023306"/>
    </source>
</evidence>
<dbReference type="PANTHER" id="PTHR21071:SF4">
    <property type="entry name" value="UDP-N-ACETYLENOLPYRUVOYLGLUCOSAMINE REDUCTASE"/>
    <property type="match status" value="1"/>
</dbReference>
<dbReference type="EC" id="1.3.1.98" evidence="5"/>
<evidence type="ECO:0000256" key="8">
    <source>
        <dbReference type="ARBA" id="ARBA00022630"/>
    </source>
</evidence>
<comment type="cofactor">
    <cofactor evidence="1">
        <name>FAD</name>
        <dbReference type="ChEBI" id="CHEBI:57692"/>
    </cofactor>
</comment>
<evidence type="ECO:0000256" key="3">
    <source>
        <dbReference type="ARBA" id="ARBA00004496"/>
    </source>
</evidence>
<name>A0AAP0IG86_9MAGN</name>
<dbReference type="GO" id="GO:0050660">
    <property type="term" value="F:flavin adenine dinucleotide binding"/>
    <property type="evidence" value="ECO:0007669"/>
    <property type="project" value="InterPro"/>
</dbReference>
<evidence type="ECO:0000313" key="21">
    <source>
        <dbReference type="Proteomes" id="UP001420932"/>
    </source>
</evidence>
<evidence type="ECO:0000256" key="15">
    <source>
        <dbReference type="ARBA" id="ARBA00023316"/>
    </source>
</evidence>
<dbReference type="Pfam" id="PF01565">
    <property type="entry name" value="FAD_binding_4"/>
    <property type="match status" value="1"/>
</dbReference>
<dbReference type="Proteomes" id="UP001420932">
    <property type="component" value="Unassembled WGS sequence"/>
</dbReference>
<dbReference type="EMBL" id="JBBNAF010000009">
    <property type="protein sequence ID" value="KAK9114989.1"/>
    <property type="molecule type" value="Genomic_DNA"/>
</dbReference>
<dbReference type="SUPFAM" id="SSF56194">
    <property type="entry name" value="Uridine diphospho-N-Acetylenolpyruvylglucosamine reductase, MurB, C-terminal domain"/>
    <property type="match status" value="1"/>
</dbReference>
<dbReference type="Gene3D" id="3.90.78.10">
    <property type="entry name" value="UDP-N-acetylenolpyruvoylglucosamine reductase, C-terminal domain"/>
    <property type="match status" value="1"/>
</dbReference>
<keyword evidence="9" id="KW-0274">FAD</keyword>
<dbReference type="GO" id="GO:0051301">
    <property type="term" value="P:cell division"/>
    <property type="evidence" value="ECO:0007669"/>
    <property type="project" value="UniProtKB-KW"/>
</dbReference>
<evidence type="ECO:0000256" key="16">
    <source>
        <dbReference type="ARBA" id="ARBA00048914"/>
    </source>
</evidence>
<dbReference type="SUPFAM" id="SSF56176">
    <property type="entry name" value="FAD-binding/transporter-associated domain-like"/>
    <property type="match status" value="1"/>
</dbReference>
<comment type="subcellular location">
    <subcellularLocation>
        <location evidence="3">Cytoplasm</location>
    </subcellularLocation>
</comment>
<evidence type="ECO:0000256" key="11">
    <source>
        <dbReference type="ARBA" id="ARBA00022960"/>
    </source>
</evidence>
<comment type="function">
    <text evidence="2">Cell wall formation.</text>
</comment>
<dbReference type="PANTHER" id="PTHR21071">
    <property type="entry name" value="UDP-N-ACETYLENOLPYRUVOYLGLUCOSAMINE REDUCTASE"/>
    <property type="match status" value="1"/>
</dbReference>
<keyword evidence="14" id="KW-0131">Cell cycle</keyword>
<evidence type="ECO:0000259" key="18">
    <source>
        <dbReference type="Pfam" id="PF01565"/>
    </source>
</evidence>
<keyword evidence="6" id="KW-0963">Cytoplasm</keyword>
<dbReference type="InterPro" id="IPR003170">
    <property type="entry name" value="MurB"/>
</dbReference>
<dbReference type="GO" id="GO:0071555">
    <property type="term" value="P:cell wall organization"/>
    <property type="evidence" value="ECO:0007669"/>
    <property type="project" value="UniProtKB-KW"/>
</dbReference>
<keyword evidence="7" id="KW-0132">Cell division</keyword>
<dbReference type="GO" id="GO:0008360">
    <property type="term" value="P:regulation of cell shape"/>
    <property type="evidence" value="ECO:0007669"/>
    <property type="project" value="UniProtKB-KW"/>
</dbReference>
<evidence type="ECO:0000256" key="10">
    <source>
        <dbReference type="ARBA" id="ARBA00022857"/>
    </source>
</evidence>
<dbReference type="GO" id="GO:0005829">
    <property type="term" value="C:cytosol"/>
    <property type="evidence" value="ECO:0007669"/>
    <property type="project" value="TreeGrafter"/>
</dbReference>
<evidence type="ECO:0000256" key="6">
    <source>
        <dbReference type="ARBA" id="ARBA00022490"/>
    </source>
</evidence>
<dbReference type="GO" id="GO:0008762">
    <property type="term" value="F:UDP-N-acetylmuramate dehydrogenase activity"/>
    <property type="evidence" value="ECO:0007669"/>
    <property type="project" value="UniProtKB-EC"/>
</dbReference>
<dbReference type="InterPro" id="IPR011601">
    <property type="entry name" value="MurB_C"/>
</dbReference>
<evidence type="ECO:0000256" key="12">
    <source>
        <dbReference type="ARBA" id="ARBA00022984"/>
    </source>
</evidence>
<dbReference type="Pfam" id="PF02873">
    <property type="entry name" value="MurB_C"/>
    <property type="match status" value="1"/>
</dbReference>
<dbReference type="InterPro" id="IPR016167">
    <property type="entry name" value="FAD-bd_PCMH_sub1"/>
</dbReference>
<keyword evidence="15" id="KW-0961">Cell wall biogenesis/degradation</keyword>
<feature type="domain" description="FAD linked oxidase N-terminal" evidence="18">
    <location>
        <begin position="59"/>
        <end position="157"/>
    </location>
</feature>